<proteinExistence type="predicted"/>
<sequence length="219" mass="25065">MSQPDRSNVDRVAEYNNQRQEQYRASRLCQLLLDDTVAEETKKATLPLLQPWSNAFQRMITARVQAEASRIQTDQDPELLALAIEHWQEEVGHNDILKRSRGGTDQVIWDPVIEAGAAWFIEQFRTLPGMQRAMLAHLVLEAGSLVFSQAGVRAFPHDEYFAKHDEDDVEHLEMGYRLLRSRSDWSVDEMVTIMDRGWQIITLVSDRIAECAVRDTAAA</sequence>
<name>A0A810KX88_9ACTN</name>
<organism evidence="1 2">
    <name type="scientific">Actinocatenispora sera</name>
    <dbReference type="NCBI Taxonomy" id="390989"/>
    <lineage>
        <taxon>Bacteria</taxon>
        <taxon>Bacillati</taxon>
        <taxon>Actinomycetota</taxon>
        <taxon>Actinomycetes</taxon>
        <taxon>Micromonosporales</taxon>
        <taxon>Micromonosporaceae</taxon>
        <taxon>Actinocatenispora</taxon>
    </lineage>
</organism>
<dbReference type="InterPro" id="IPR016084">
    <property type="entry name" value="Haem_Oase-like_multi-hlx"/>
</dbReference>
<accession>A0A810KX88</accession>
<dbReference type="EMBL" id="AP023354">
    <property type="protein sequence ID" value="BCJ26678.1"/>
    <property type="molecule type" value="Genomic_DNA"/>
</dbReference>
<dbReference type="Gene3D" id="1.20.910.10">
    <property type="entry name" value="Heme oxygenase-like"/>
    <property type="match status" value="1"/>
</dbReference>
<reference evidence="1" key="1">
    <citation type="submission" date="2020-08" db="EMBL/GenBank/DDBJ databases">
        <title>Whole genome shotgun sequence of Actinocatenispora sera NBRC 101916.</title>
        <authorList>
            <person name="Komaki H."/>
            <person name="Tamura T."/>
        </authorList>
    </citation>
    <scope>NUCLEOTIDE SEQUENCE</scope>
    <source>
        <strain evidence="1">NBRC 101916</strain>
    </source>
</reference>
<dbReference type="AlphaFoldDB" id="A0A810KX88"/>
<dbReference type="Proteomes" id="UP000680750">
    <property type="component" value="Chromosome"/>
</dbReference>
<dbReference type="RefSeq" id="WP_030449667.1">
    <property type="nucleotide sequence ID" value="NZ_AP023354.1"/>
</dbReference>
<keyword evidence="2" id="KW-1185">Reference proteome</keyword>
<protein>
    <submittedName>
        <fullName evidence="1">Uncharacterized protein</fullName>
    </submittedName>
</protein>
<dbReference type="OrthoDB" id="3612706at2"/>
<evidence type="ECO:0000313" key="1">
    <source>
        <dbReference type="EMBL" id="BCJ26678.1"/>
    </source>
</evidence>
<dbReference type="KEGG" id="aser:Asera_07860"/>
<gene>
    <name evidence="1" type="ORF">Asera_07860</name>
</gene>
<evidence type="ECO:0000313" key="2">
    <source>
        <dbReference type="Proteomes" id="UP000680750"/>
    </source>
</evidence>